<comment type="caution">
    <text evidence="7">The sequence shown here is derived from an EMBL/GenBank/DDBJ whole genome shotgun (WGS) entry which is preliminary data.</text>
</comment>
<keyword evidence="8" id="KW-1185">Reference proteome</keyword>
<dbReference type="AlphaFoldDB" id="A3VFJ1"/>
<dbReference type="PANTHER" id="PTHR33931:SF2">
    <property type="entry name" value="HOLIN-LIKE PROTEIN CIDA"/>
    <property type="match status" value="1"/>
</dbReference>
<name>A3VFJ1_9RHOB</name>
<dbReference type="Proteomes" id="UP000002931">
    <property type="component" value="Unassembled WGS sequence"/>
</dbReference>
<dbReference type="OrthoDB" id="385012at2"/>
<dbReference type="InterPro" id="IPR005538">
    <property type="entry name" value="LrgA/CidA"/>
</dbReference>
<evidence type="ECO:0000256" key="5">
    <source>
        <dbReference type="ARBA" id="ARBA00023136"/>
    </source>
</evidence>
<evidence type="ECO:0000313" key="8">
    <source>
        <dbReference type="Proteomes" id="UP000002931"/>
    </source>
</evidence>
<keyword evidence="4 6" id="KW-1133">Transmembrane helix</keyword>
<dbReference type="Pfam" id="PF03788">
    <property type="entry name" value="LrgA"/>
    <property type="match status" value="1"/>
</dbReference>
<evidence type="ECO:0000256" key="1">
    <source>
        <dbReference type="ARBA" id="ARBA00004651"/>
    </source>
</evidence>
<evidence type="ECO:0000313" key="7">
    <source>
        <dbReference type="EMBL" id="EAQ13106.1"/>
    </source>
</evidence>
<evidence type="ECO:0000256" key="6">
    <source>
        <dbReference type="SAM" id="Phobius"/>
    </source>
</evidence>
<evidence type="ECO:0000256" key="2">
    <source>
        <dbReference type="ARBA" id="ARBA00022475"/>
    </source>
</evidence>
<evidence type="ECO:0000256" key="3">
    <source>
        <dbReference type="ARBA" id="ARBA00022692"/>
    </source>
</evidence>
<gene>
    <name evidence="7" type="ORF">RB2654_11428</name>
</gene>
<protein>
    <submittedName>
        <fullName evidence="7">LrgA</fullName>
    </submittedName>
</protein>
<reference evidence="7 8" key="1">
    <citation type="journal article" date="2010" name="J. Bacteriol.">
        <title>Genome sequences of Pelagibaca bermudensis HTCC2601T and Maritimibacter alkaliphilus HTCC2654T, the type strains of two marine Roseobacter genera.</title>
        <authorList>
            <person name="Thrash J.C."/>
            <person name="Cho J.C."/>
            <person name="Ferriera S."/>
            <person name="Johnson J."/>
            <person name="Vergin K.L."/>
            <person name="Giovannoni S.J."/>
        </authorList>
    </citation>
    <scope>NUCLEOTIDE SEQUENCE [LARGE SCALE GENOMIC DNA]</scope>
    <source>
        <strain evidence="7 8">HTCC2654</strain>
    </source>
</reference>
<dbReference type="eggNOG" id="COG1380">
    <property type="taxonomic scope" value="Bacteria"/>
</dbReference>
<dbReference type="PANTHER" id="PTHR33931">
    <property type="entry name" value="HOLIN-LIKE PROTEIN CIDA-RELATED"/>
    <property type="match status" value="1"/>
</dbReference>
<keyword evidence="2" id="KW-1003">Cell membrane</keyword>
<keyword evidence="3 6" id="KW-0812">Transmembrane</keyword>
<dbReference type="RefSeq" id="WP_008331675.1">
    <property type="nucleotide sequence ID" value="NZ_CH902578.1"/>
</dbReference>
<feature type="transmembrane region" description="Helical" evidence="6">
    <location>
        <begin position="29"/>
        <end position="50"/>
    </location>
</feature>
<evidence type="ECO:0000256" key="4">
    <source>
        <dbReference type="ARBA" id="ARBA00022989"/>
    </source>
</evidence>
<dbReference type="GO" id="GO:0005886">
    <property type="term" value="C:plasma membrane"/>
    <property type="evidence" value="ECO:0007669"/>
    <property type="project" value="UniProtKB-SubCell"/>
</dbReference>
<dbReference type="STRING" id="314271.RB2654_11428"/>
<sequence length="114" mass="11735">MIRAIAILLGYQLAGEVTARALGLSLPGPVLGFAALFLTFLVWPPLHAMLANTARGLLAHLSLLFVPAGVGIVRHISSLGDQSVAVLVAIVASTALAIAAGATVFALVDRVTRR</sequence>
<feature type="transmembrane region" description="Helical" evidence="6">
    <location>
        <begin position="83"/>
        <end position="108"/>
    </location>
</feature>
<proteinExistence type="predicted"/>
<feature type="transmembrane region" description="Helical" evidence="6">
    <location>
        <begin position="57"/>
        <end position="77"/>
    </location>
</feature>
<dbReference type="EMBL" id="AAMT01000006">
    <property type="protein sequence ID" value="EAQ13106.1"/>
    <property type="molecule type" value="Genomic_DNA"/>
</dbReference>
<accession>A3VFJ1</accession>
<comment type="subcellular location">
    <subcellularLocation>
        <location evidence="1">Cell membrane</location>
        <topology evidence="1">Multi-pass membrane protein</topology>
    </subcellularLocation>
</comment>
<dbReference type="HOGENOM" id="CLU_113736_4_3_5"/>
<organism evidence="7 8">
    <name type="scientific">Maritimibacter alkaliphilus HTCC2654</name>
    <dbReference type="NCBI Taxonomy" id="314271"/>
    <lineage>
        <taxon>Bacteria</taxon>
        <taxon>Pseudomonadati</taxon>
        <taxon>Pseudomonadota</taxon>
        <taxon>Alphaproteobacteria</taxon>
        <taxon>Rhodobacterales</taxon>
        <taxon>Roseobacteraceae</taxon>
        <taxon>Maritimibacter</taxon>
    </lineage>
</organism>
<keyword evidence="5 6" id="KW-0472">Membrane</keyword>